<keyword evidence="6" id="KW-1185">Reference proteome</keyword>
<reference evidence="5 6" key="1">
    <citation type="submission" date="2017-03" db="EMBL/GenBank/DDBJ databases">
        <title>Complete genome sequence of Paenibacillus Kribbensis producing bioflocculants.</title>
        <authorList>
            <person name="Lee H.-G."/>
            <person name="Oh H.-M."/>
        </authorList>
    </citation>
    <scope>NUCLEOTIDE SEQUENCE [LARGE SCALE GENOMIC DNA]</scope>
    <source>
        <strain evidence="5 6">AM49</strain>
    </source>
</reference>
<dbReference type="Pfam" id="PF02661">
    <property type="entry name" value="Fic"/>
    <property type="match status" value="1"/>
</dbReference>
<dbReference type="AlphaFoldDB" id="A0A222WQQ1"/>
<evidence type="ECO:0000259" key="4">
    <source>
        <dbReference type="PROSITE" id="PS51459"/>
    </source>
</evidence>
<dbReference type="InterPro" id="IPR040198">
    <property type="entry name" value="Fido_containing"/>
</dbReference>
<name>A0A222WQQ1_9BACL</name>
<feature type="binding site" evidence="2">
    <location>
        <begin position="189"/>
        <end position="196"/>
    </location>
    <ligand>
        <name>ATP</name>
        <dbReference type="ChEBI" id="CHEBI:30616"/>
    </ligand>
</feature>
<proteinExistence type="predicted"/>
<feature type="domain" description="Fido" evidence="4">
    <location>
        <begin position="100"/>
        <end position="254"/>
    </location>
</feature>
<keyword evidence="2" id="KW-0067">ATP-binding</keyword>
<dbReference type="KEGG" id="pkb:B4V02_20340"/>
<evidence type="ECO:0000313" key="5">
    <source>
        <dbReference type="EMBL" id="ASR48879.1"/>
    </source>
</evidence>
<feature type="active site" evidence="1">
    <location>
        <position position="185"/>
    </location>
</feature>
<evidence type="ECO:0000313" key="6">
    <source>
        <dbReference type="Proteomes" id="UP000214666"/>
    </source>
</evidence>
<protein>
    <submittedName>
        <fullName evidence="5">Cell filamentation protein Fic</fullName>
    </submittedName>
</protein>
<dbReference type="InterPro" id="IPR003812">
    <property type="entry name" value="Fido"/>
</dbReference>
<dbReference type="Gene3D" id="1.10.3290.10">
    <property type="entry name" value="Fido-like domain"/>
    <property type="match status" value="1"/>
</dbReference>
<dbReference type="PANTHER" id="PTHR13504:SF38">
    <property type="entry name" value="FIDO DOMAIN-CONTAINING PROTEIN"/>
    <property type="match status" value="1"/>
</dbReference>
<dbReference type="PANTHER" id="PTHR13504">
    <property type="entry name" value="FIDO DOMAIN-CONTAINING PROTEIN DDB_G0283145"/>
    <property type="match status" value="1"/>
</dbReference>
<organism evidence="5 6">
    <name type="scientific">Paenibacillus kribbensis</name>
    <dbReference type="NCBI Taxonomy" id="172713"/>
    <lineage>
        <taxon>Bacteria</taxon>
        <taxon>Bacillati</taxon>
        <taxon>Bacillota</taxon>
        <taxon>Bacilli</taxon>
        <taxon>Bacillales</taxon>
        <taxon>Paenibacillaceae</taxon>
        <taxon>Paenibacillus</taxon>
    </lineage>
</organism>
<dbReference type="OrthoDB" id="9813719at2"/>
<keyword evidence="2" id="KW-0547">Nucleotide-binding</keyword>
<sequence>MFKPRFTITSSMINNLLKIERSSVVVEQLPLPATILEELKKEAQEVTVLLSTKMEGNTLDNEAKRRVLYKSSKNDEEQEIYNLMKAIEFLDESEQRELPITEEWIKKLHAIIKVVHGRRPKLSEYRNEQNKVGDRNQTGFYLPPESQDVPTLMEDLIAWVNSPQNVNLAVPIQAGIAMWQFLTIHPYMDGNGRTARMIATYILRRGGYGLKGLFVLENFYDRNLNDYYRALQMKLSHNYYFGRNDADITLWLEYFLNGLAEVYSEASEIVRQKNSEMLRVEPELIRKLDIQQRSLFRQLVFKQNTSSITEICRLLDAGERTVREKIKRWIEEGFLEPKDPEAQRIRTIVLSTQYEELAVDIRNEPEKYQYLLGIDD</sequence>
<dbReference type="Proteomes" id="UP000214666">
    <property type="component" value="Chromosome"/>
</dbReference>
<dbReference type="RefSeq" id="WP_094156165.1">
    <property type="nucleotide sequence ID" value="NZ_CP020028.1"/>
</dbReference>
<dbReference type="InterPro" id="IPR036597">
    <property type="entry name" value="Fido-like_dom_sf"/>
</dbReference>
<feature type="site" description="Important for autoinhibition of adenylyltransferase activity" evidence="3">
    <location>
        <position position="55"/>
    </location>
</feature>
<dbReference type="GO" id="GO:0005524">
    <property type="term" value="F:ATP binding"/>
    <property type="evidence" value="ECO:0007669"/>
    <property type="project" value="UniProtKB-KW"/>
</dbReference>
<evidence type="ECO:0000256" key="1">
    <source>
        <dbReference type="PIRSR" id="PIRSR640198-1"/>
    </source>
</evidence>
<evidence type="ECO:0000256" key="2">
    <source>
        <dbReference type="PIRSR" id="PIRSR640198-2"/>
    </source>
</evidence>
<gene>
    <name evidence="5" type="ORF">B4V02_20340</name>
</gene>
<dbReference type="EMBL" id="CP020028">
    <property type="protein sequence ID" value="ASR48879.1"/>
    <property type="molecule type" value="Genomic_DNA"/>
</dbReference>
<dbReference type="SUPFAM" id="SSF140931">
    <property type="entry name" value="Fic-like"/>
    <property type="match status" value="1"/>
</dbReference>
<evidence type="ECO:0000256" key="3">
    <source>
        <dbReference type="PIRSR" id="PIRSR640198-3"/>
    </source>
</evidence>
<dbReference type="PROSITE" id="PS51459">
    <property type="entry name" value="FIDO"/>
    <property type="match status" value="1"/>
</dbReference>
<accession>A0A222WQQ1</accession>